<dbReference type="GO" id="GO:0034040">
    <property type="term" value="F:ATPase-coupled lipid transmembrane transporter activity"/>
    <property type="evidence" value="ECO:0007669"/>
    <property type="project" value="TreeGrafter"/>
</dbReference>
<organism evidence="10 11">
    <name type="scientific">Intestinibaculum porci</name>
    <dbReference type="NCBI Taxonomy" id="2487118"/>
    <lineage>
        <taxon>Bacteria</taxon>
        <taxon>Bacillati</taxon>
        <taxon>Bacillota</taxon>
        <taxon>Erysipelotrichia</taxon>
        <taxon>Erysipelotrichales</taxon>
        <taxon>Erysipelotrichaceae</taxon>
        <taxon>Intestinibaculum</taxon>
    </lineage>
</organism>
<dbReference type="SUPFAM" id="SSF52540">
    <property type="entry name" value="P-loop containing nucleoside triphosphate hydrolases"/>
    <property type="match status" value="1"/>
</dbReference>
<dbReference type="GO" id="GO:0016887">
    <property type="term" value="F:ATP hydrolysis activity"/>
    <property type="evidence" value="ECO:0007669"/>
    <property type="project" value="InterPro"/>
</dbReference>
<dbReference type="Proteomes" id="UP000268059">
    <property type="component" value="Chromosome"/>
</dbReference>
<feature type="domain" description="ABC transmembrane type-1" evidence="9">
    <location>
        <begin position="17"/>
        <end position="300"/>
    </location>
</feature>
<feature type="transmembrane region" description="Helical" evidence="7">
    <location>
        <begin position="140"/>
        <end position="168"/>
    </location>
</feature>
<dbReference type="InterPro" id="IPR036640">
    <property type="entry name" value="ABC1_TM_sf"/>
</dbReference>
<feature type="transmembrane region" description="Helical" evidence="7">
    <location>
        <begin position="52"/>
        <end position="69"/>
    </location>
</feature>
<evidence type="ECO:0000256" key="3">
    <source>
        <dbReference type="ARBA" id="ARBA00022741"/>
    </source>
</evidence>
<dbReference type="PROSITE" id="PS50893">
    <property type="entry name" value="ABC_TRANSPORTER_2"/>
    <property type="match status" value="1"/>
</dbReference>
<keyword evidence="6 7" id="KW-0472">Membrane</keyword>
<feature type="domain" description="ABC transporter" evidence="8">
    <location>
        <begin position="329"/>
        <end position="530"/>
    </location>
</feature>
<dbReference type="PANTHER" id="PTHR24221">
    <property type="entry name" value="ATP-BINDING CASSETTE SUB-FAMILY B"/>
    <property type="match status" value="1"/>
</dbReference>
<dbReference type="AlphaFoldDB" id="A0A3G9JF97"/>
<keyword evidence="5 7" id="KW-1133">Transmembrane helix</keyword>
<gene>
    <name evidence="10" type="ORF">SG0102_19590</name>
</gene>
<dbReference type="GO" id="GO:0005524">
    <property type="term" value="F:ATP binding"/>
    <property type="evidence" value="ECO:0007669"/>
    <property type="project" value="UniProtKB-KW"/>
</dbReference>
<evidence type="ECO:0000256" key="5">
    <source>
        <dbReference type="ARBA" id="ARBA00022989"/>
    </source>
</evidence>
<dbReference type="SUPFAM" id="SSF90123">
    <property type="entry name" value="ABC transporter transmembrane region"/>
    <property type="match status" value="1"/>
</dbReference>
<dbReference type="PROSITE" id="PS50929">
    <property type="entry name" value="ABC_TM1F"/>
    <property type="match status" value="1"/>
</dbReference>
<dbReference type="InParanoid" id="A0A3G9JF97"/>
<dbReference type="SMART" id="SM00382">
    <property type="entry name" value="AAA"/>
    <property type="match status" value="1"/>
</dbReference>
<feature type="transmembrane region" description="Helical" evidence="7">
    <location>
        <begin position="237"/>
        <end position="258"/>
    </location>
</feature>
<dbReference type="InterPro" id="IPR003439">
    <property type="entry name" value="ABC_transporter-like_ATP-bd"/>
</dbReference>
<name>A0A3G9JF97_9FIRM</name>
<dbReference type="InterPro" id="IPR017871">
    <property type="entry name" value="ABC_transporter-like_CS"/>
</dbReference>
<dbReference type="KEGG" id="ebm:SG0102_19590"/>
<proteinExistence type="predicted"/>
<evidence type="ECO:0000259" key="8">
    <source>
        <dbReference type="PROSITE" id="PS50893"/>
    </source>
</evidence>
<dbReference type="InterPro" id="IPR039421">
    <property type="entry name" value="Type_1_exporter"/>
</dbReference>
<dbReference type="PANTHER" id="PTHR24221:SF654">
    <property type="entry name" value="ATP-BINDING CASSETTE SUB-FAMILY B MEMBER 6"/>
    <property type="match status" value="1"/>
</dbReference>
<evidence type="ECO:0000259" key="9">
    <source>
        <dbReference type="PROSITE" id="PS50929"/>
    </source>
</evidence>
<protein>
    <submittedName>
        <fullName evidence="10">Multidrug ABC transporter ATP-binding protein</fullName>
    </submittedName>
</protein>
<keyword evidence="4 10" id="KW-0067">ATP-binding</keyword>
<accession>A0A3G9JF97</accession>
<dbReference type="GO" id="GO:0140359">
    <property type="term" value="F:ABC-type transporter activity"/>
    <property type="evidence" value="ECO:0007669"/>
    <property type="project" value="InterPro"/>
</dbReference>
<reference evidence="10 11" key="1">
    <citation type="submission" date="2018-11" db="EMBL/GenBank/DDBJ databases">
        <title>Novel Erysipelotrichaceae bacterium isolated from small intestine of a swine.</title>
        <authorList>
            <person name="Kim J.S."/>
            <person name="Choe H."/>
            <person name="Lee Y.R."/>
            <person name="Kim K.M."/>
            <person name="Park D.S."/>
        </authorList>
    </citation>
    <scope>NUCLEOTIDE SEQUENCE [LARGE SCALE GENOMIC DNA]</scope>
    <source>
        <strain evidence="10 11">SG0102</strain>
    </source>
</reference>
<dbReference type="Pfam" id="PF00664">
    <property type="entry name" value="ABC_membrane"/>
    <property type="match status" value="1"/>
</dbReference>
<dbReference type="InterPro" id="IPR027417">
    <property type="entry name" value="P-loop_NTPase"/>
</dbReference>
<dbReference type="Gene3D" id="1.20.1560.10">
    <property type="entry name" value="ABC transporter type 1, transmembrane domain"/>
    <property type="match status" value="1"/>
</dbReference>
<dbReference type="PROSITE" id="PS00211">
    <property type="entry name" value="ABC_TRANSPORTER_1"/>
    <property type="match status" value="1"/>
</dbReference>
<comment type="subcellular location">
    <subcellularLocation>
        <location evidence="1">Cell membrane</location>
        <topology evidence="1">Multi-pass membrane protein</topology>
    </subcellularLocation>
</comment>
<dbReference type="Pfam" id="PF00005">
    <property type="entry name" value="ABC_tran"/>
    <property type="match status" value="1"/>
</dbReference>
<dbReference type="InterPro" id="IPR011527">
    <property type="entry name" value="ABC1_TM_dom"/>
</dbReference>
<feature type="transmembrane region" description="Helical" evidence="7">
    <location>
        <begin position="265"/>
        <end position="286"/>
    </location>
</feature>
<evidence type="ECO:0000313" key="11">
    <source>
        <dbReference type="Proteomes" id="UP000268059"/>
    </source>
</evidence>
<dbReference type="EMBL" id="AP019309">
    <property type="protein sequence ID" value="BBH27025.1"/>
    <property type="molecule type" value="Genomic_DNA"/>
</dbReference>
<keyword evidence="2 7" id="KW-0812">Transmembrane</keyword>
<evidence type="ECO:0000313" key="10">
    <source>
        <dbReference type="EMBL" id="BBH27025.1"/>
    </source>
</evidence>
<dbReference type="InterPro" id="IPR003593">
    <property type="entry name" value="AAA+_ATPase"/>
</dbReference>
<evidence type="ECO:0000256" key="7">
    <source>
        <dbReference type="SAM" id="Phobius"/>
    </source>
</evidence>
<evidence type="ECO:0000256" key="4">
    <source>
        <dbReference type="ARBA" id="ARBA00022840"/>
    </source>
</evidence>
<keyword evidence="11" id="KW-1185">Reference proteome</keyword>
<keyword evidence="3" id="KW-0547">Nucleotide-binding</keyword>
<sequence length="530" mass="59100">MRKIVKEVIHAHQRLFILMVVLITFSITTSLLPPLALENIVNHLTTQKDVSLLLALGYLGLIVLSDLFASMQNMAITVFGQKLTHGMRSALAKKLNQLPTSYLTDHESGEIASLFVNDADTIDSLYSDGIVGMLADGFQLIGLLIVIFTRSIGLGLIVLIVMPIIVFLTRYFQKSSLSSQKQNRAAIAKVNHHIPETLRVLSMIHIFEKEDYMENKYDTYIEDSYQAQNRSNLLDSVYSPMILTIQAIVIGLLMIGAAQGYKMRLLFGISAGNAVALMAYIGQLFAPLESIGMEIQSIQEALAGMSRMQDFLKIAEQKMPSYEGVGPYIHFDHVTFGYKDEPVLKDFSFDVAKGEHVTFVGRTGKGKSTVFKLLLGLYQPWRGQILLAGHTPDLHNANQRHFIALCQQGVTLVEGSVKDQVTLYDETITDEMIEKAITMVSLTDEIKRLPKGLETPMKDVNFSQGQLQLLMIARSIVCDPEILLLDEMSASLDKETEEKVMHALDQVSKGRTVLSISHRRSAHDGRLIRL</sequence>
<dbReference type="RefSeq" id="WP_162300195.1">
    <property type="nucleotide sequence ID" value="NZ_AP019309.1"/>
</dbReference>
<feature type="transmembrane region" description="Helical" evidence="7">
    <location>
        <begin position="12"/>
        <end position="32"/>
    </location>
</feature>
<evidence type="ECO:0000256" key="2">
    <source>
        <dbReference type="ARBA" id="ARBA00022692"/>
    </source>
</evidence>
<evidence type="ECO:0000256" key="1">
    <source>
        <dbReference type="ARBA" id="ARBA00004651"/>
    </source>
</evidence>
<dbReference type="GO" id="GO:0005886">
    <property type="term" value="C:plasma membrane"/>
    <property type="evidence" value="ECO:0007669"/>
    <property type="project" value="UniProtKB-SubCell"/>
</dbReference>
<dbReference type="Gene3D" id="3.40.50.300">
    <property type="entry name" value="P-loop containing nucleotide triphosphate hydrolases"/>
    <property type="match status" value="1"/>
</dbReference>
<evidence type="ECO:0000256" key="6">
    <source>
        <dbReference type="ARBA" id="ARBA00023136"/>
    </source>
</evidence>